<feature type="domain" description="X-Tfes XVIPCD" evidence="2">
    <location>
        <begin position="258"/>
        <end position="361"/>
    </location>
</feature>
<keyword evidence="4" id="KW-1185">Reference proteome</keyword>
<evidence type="ECO:0000313" key="3">
    <source>
        <dbReference type="EMBL" id="WMT03192.1"/>
    </source>
</evidence>
<dbReference type="EMBL" id="CP133568">
    <property type="protein sequence ID" value="WMT03192.1"/>
    <property type="molecule type" value="Genomic_DNA"/>
</dbReference>
<protein>
    <recommendedName>
        <fullName evidence="2">X-Tfes XVIPCD domain-containing protein</fullName>
    </recommendedName>
</protein>
<proteinExistence type="predicted"/>
<reference evidence="3 4" key="1">
    <citation type="submission" date="2023-08" db="EMBL/GenBank/DDBJ databases">
        <title>The whole genome sequence of Lysobacter yananisis.</title>
        <authorList>
            <person name="Sun H."/>
        </authorList>
    </citation>
    <scope>NUCLEOTIDE SEQUENCE [LARGE SCALE GENOMIC DNA]</scope>
    <source>
        <strain evidence="3 4">SNNU513</strain>
    </source>
</reference>
<name>A0ABY9PBG3_9GAMM</name>
<dbReference type="Pfam" id="PF20410">
    <property type="entry name" value="X-Tfes_XVIPCD"/>
    <property type="match status" value="1"/>
</dbReference>
<feature type="region of interest" description="Disordered" evidence="1">
    <location>
        <begin position="365"/>
        <end position="394"/>
    </location>
</feature>
<gene>
    <name evidence="3" type="ORF">RDV84_25100</name>
</gene>
<dbReference type="RefSeq" id="WP_309152006.1">
    <property type="nucleotide sequence ID" value="NZ_CP133568.1"/>
</dbReference>
<dbReference type="InterPro" id="IPR046519">
    <property type="entry name" value="X-Tfes_XVIPCD"/>
</dbReference>
<evidence type="ECO:0000256" key="1">
    <source>
        <dbReference type="SAM" id="MobiDB-lite"/>
    </source>
</evidence>
<organism evidence="3 4">
    <name type="scientific">Lysobacter yananisis</name>
    <dbReference type="NCBI Taxonomy" id="1003114"/>
    <lineage>
        <taxon>Bacteria</taxon>
        <taxon>Pseudomonadati</taxon>
        <taxon>Pseudomonadota</taxon>
        <taxon>Gammaproteobacteria</taxon>
        <taxon>Lysobacterales</taxon>
        <taxon>Lysobacteraceae</taxon>
        <taxon>Lysobacter</taxon>
    </lineage>
</organism>
<evidence type="ECO:0000259" key="2">
    <source>
        <dbReference type="Pfam" id="PF20410"/>
    </source>
</evidence>
<dbReference type="Proteomes" id="UP001229313">
    <property type="component" value="Chromosome"/>
</dbReference>
<evidence type="ECO:0000313" key="4">
    <source>
        <dbReference type="Proteomes" id="UP001229313"/>
    </source>
</evidence>
<feature type="compositionally biased region" description="Low complexity" evidence="1">
    <location>
        <begin position="365"/>
        <end position="382"/>
    </location>
</feature>
<accession>A0ABY9PBG3</accession>
<sequence>MCHQHPHSAGRNHESMTAADKDVEYLRSKPEFRDMPDRIQAWIAQSPTAAAGFADFFKRGGVVEDLPDVGLPYYWAAEPPRIFVEASQWQSLQANDAPAWPQRHLFGTLAHEIGHHRYNTGSVPFHGRTADEYVQYRAGLEAQAIFNAFAIFKELEGQPEFAGGKPFGSIGYLNEVELGSLYGEWKAGRLGDTEAVERIAAKVANAPYTLARPPQDMDGNGAIAHRDAYLRDYARYIEPKLQPQSSTDPAAAPLGPHDAALLDRLRAQVRELDRLAGKGWDEQSERLSASALVMAKECGFTAQDELRLVFNRRSDDFAAGTLLHLSRQGANASPDPYANRAHMPVADALAVPAAERCEQARAVEVAQAQQPTAAQPQAVCAPDDPGKTAAKLPA</sequence>